<dbReference type="Proteomes" id="UP000019147">
    <property type="component" value="Chromosome"/>
</dbReference>
<proteinExistence type="inferred from homology"/>
<comment type="catalytic activity">
    <reaction evidence="4">
        <text>chorismate = 3-[(1-carboxyvinyl)-oxy]benzoate + H2O</text>
        <dbReference type="Rhea" id="RHEA:40051"/>
        <dbReference type="ChEBI" id="CHEBI:15377"/>
        <dbReference type="ChEBI" id="CHEBI:29748"/>
        <dbReference type="ChEBI" id="CHEBI:76981"/>
        <dbReference type="EC" id="4.2.1.151"/>
    </reaction>
</comment>
<dbReference type="RefSeq" id="WP_021828105.1">
    <property type="nucleotide sequence ID" value="NZ_CP015840.1"/>
</dbReference>
<evidence type="ECO:0000256" key="2">
    <source>
        <dbReference type="ARBA" id="ARBA00022428"/>
    </source>
</evidence>
<keyword evidence="2 4" id="KW-0474">Menaquinone biosynthesis</keyword>
<dbReference type="PANTHER" id="PTHR37690">
    <property type="entry name" value="CHORISMATE DEHYDRATASE"/>
    <property type="match status" value="1"/>
</dbReference>
<comment type="pathway">
    <text evidence="1 4">Quinol/quinone metabolism; menaquinone biosynthesis.</text>
</comment>
<dbReference type="EMBL" id="CP015840">
    <property type="protein sequence ID" value="ANG66292.1"/>
    <property type="molecule type" value="Genomic_DNA"/>
</dbReference>
<dbReference type="AlphaFoldDB" id="A0A173DZD1"/>
<dbReference type="EC" id="4.2.1.151" evidence="4"/>
<dbReference type="Gene3D" id="3.40.190.10">
    <property type="entry name" value="Periplasmic binding protein-like II"/>
    <property type="match status" value="2"/>
</dbReference>
<name>A0A173DZD1_9CHLA</name>
<dbReference type="GeneID" id="81478287"/>
<dbReference type="OrthoDB" id="9810112at2"/>
<dbReference type="PANTHER" id="PTHR37690:SF1">
    <property type="entry name" value="CHORISMATE DEHYDRATASE"/>
    <property type="match status" value="1"/>
</dbReference>
<keyword evidence="3 4" id="KW-0456">Lyase</keyword>
<evidence type="ECO:0000256" key="4">
    <source>
        <dbReference type="HAMAP-Rule" id="MF_00995"/>
    </source>
</evidence>
<dbReference type="InterPro" id="IPR003773">
    <property type="entry name" value="Menaquinone_biosynth"/>
</dbReference>
<sequence>MSDQLQKRIAIGCVSYINALPFSLGLAKIQDVILHTAPPADLIPQILKGKLRYALTSSLGSVLYPLHAFSKFGIAAYKKILSVNLYATPKFFSKGALRIGVTKESLSSQYLLNILCKYLWETPLPHTVQMTSDAILTASPEEYDGLLLIGDQALHSPHLPGFSTYDLAQGWYELTHLPFVFAAILSSTLQEKDTVQAAFAHALHQYETSPHAVFTQAQQQSQLSKKQIQEYYSLCRYRLQEDDIEGFQKFREYYGKIAQH</sequence>
<dbReference type="InterPro" id="IPR030868">
    <property type="entry name" value="MqnA"/>
</dbReference>
<comment type="similarity">
    <text evidence="4">Belongs to the MqnA/MqnD family. MqnA subfamily.</text>
</comment>
<dbReference type="Pfam" id="PF02621">
    <property type="entry name" value="VitK2_biosynth"/>
    <property type="match status" value="1"/>
</dbReference>
<organism evidence="5 6">
    <name type="scientific">Chlamydia gallinacea 08-1274/3</name>
    <dbReference type="NCBI Taxonomy" id="1143323"/>
    <lineage>
        <taxon>Bacteria</taxon>
        <taxon>Pseudomonadati</taxon>
        <taxon>Chlamydiota</taxon>
        <taxon>Chlamydiia</taxon>
        <taxon>Chlamydiales</taxon>
        <taxon>Chlamydiaceae</taxon>
        <taxon>Chlamydia/Chlamydophila group</taxon>
        <taxon>Chlamydia</taxon>
    </lineage>
</organism>
<dbReference type="SUPFAM" id="SSF53850">
    <property type="entry name" value="Periplasmic binding protein-like II"/>
    <property type="match status" value="1"/>
</dbReference>
<evidence type="ECO:0000313" key="6">
    <source>
        <dbReference type="Proteomes" id="UP000019147"/>
    </source>
</evidence>
<dbReference type="eggNOG" id="COG1427">
    <property type="taxonomic scope" value="Bacteria"/>
</dbReference>
<evidence type="ECO:0000256" key="3">
    <source>
        <dbReference type="ARBA" id="ARBA00023239"/>
    </source>
</evidence>
<dbReference type="STRING" id="1143323.M787_003080"/>
<accession>A0A173DZD1</accession>
<dbReference type="KEGG" id="cgz:M787_003080"/>
<reference evidence="5 6" key="1">
    <citation type="journal article" date="2014" name="Syst. Appl. Microbiol.">
        <title>Evidence for the existence of two new members of the family Chlamydiaceae and proposal of Chlamydia avium sp. nov. and Chlamydia gallinacea sp. nov.</title>
        <authorList>
            <person name="Sachse K."/>
            <person name="Laroucau K."/>
            <person name="Riege K."/>
            <person name="Wehner S."/>
            <person name="Dilcher M."/>
            <person name="Creasy H.H."/>
            <person name="Weidmann M."/>
            <person name="Myers G."/>
            <person name="Vorimore F."/>
            <person name="Vicari N."/>
            <person name="Magnino S."/>
            <person name="Liebler-Tenorio E."/>
            <person name="Ruettger A."/>
            <person name="Bavoil P.M."/>
            <person name="Hufert F.T."/>
            <person name="Rossello-Mora R."/>
            <person name="Marz M."/>
        </authorList>
    </citation>
    <scope>NUCLEOTIDE SEQUENCE [LARGE SCALE GENOMIC DNA]</scope>
    <source>
        <strain evidence="5 6">08-1274/3</strain>
    </source>
</reference>
<dbReference type="GO" id="GO:0009234">
    <property type="term" value="P:menaquinone biosynthetic process"/>
    <property type="evidence" value="ECO:0007669"/>
    <property type="project" value="UniProtKB-UniRule"/>
</dbReference>
<dbReference type="UniPathway" id="UPA00079"/>
<evidence type="ECO:0000313" key="5">
    <source>
        <dbReference type="EMBL" id="ANG66292.1"/>
    </source>
</evidence>
<comment type="function">
    <text evidence="4">Catalyzes the dehydration of chorismate into 3-[(1-carboxyvinyl)oxy]benzoate, a step in the biosynthesis of menaquinone (MK, vitamin K2).</text>
</comment>
<protein>
    <recommendedName>
        <fullName evidence="4">Chorismate dehydratase</fullName>
        <ecNumber evidence="4">4.2.1.151</ecNumber>
    </recommendedName>
    <alternativeName>
        <fullName evidence="4">Menaquinone biosynthetic enzyme MqnA</fullName>
    </alternativeName>
</protein>
<dbReference type="GO" id="GO:0016836">
    <property type="term" value="F:hydro-lyase activity"/>
    <property type="evidence" value="ECO:0007669"/>
    <property type="project" value="UniProtKB-UniRule"/>
</dbReference>
<dbReference type="HAMAP" id="MF_00995">
    <property type="entry name" value="MqnA"/>
    <property type="match status" value="1"/>
</dbReference>
<gene>
    <name evidence="4" type="primary">mqnA</name>
    <name evidence="5" type="ORF">M787_003080</name>
</gene>
<evidence type="ECO:0000256" key="1">
    <source>
        <dbReference type="ARBA" id="ARBA00004863"/>
    </source>
</evidence>